<dbReference type="InterPro" id="IPR025178">
    <property type="entry name" value="Lnb_N"/>
</dbReference>
<dbReference type="AlphaFoldDB" id="A0A5B8L0B3"/>
<protein>
    <submittedName>
        <fullName evidence="3">DUF4105 domain-containing protein</fullName>
    </submittedName>
</protein>
<gene>
    <name evidence="3" type="ORF">FQ775_13330</name>
</gene>
<keyword evidence="4" id="KW-1185">Reference proteome</keyword>
<evidence type="ECO:0000259" key="2">
    <source>
        <dbReference type="Pfam" id="PF13387"/>
    </source>
</evidence>
<sequence length="284" mass="32818">MRTVARNLAFLLIAFLVSACVTAAVIPPSHEREWEPSVSRLPTVRWISDDVFAMSNIRDWQWGEDGATRRRWHQRRYDLRDTRAIWFFVEPFPYGRSLAHTFITFELGRGARREFLTVSVEARKEVGETYSPVRGLFSAYELIFVWSTEKDILTDTIIRLGHEVRAYKVNVTPDQARIILRGFLRRTNEIAASPEYYDTLENNCTSELAAVVNREFDMPIPRHSSYVLTGTAARYLHSLGYIVDPSESYAEVDARADIGGPVRRFGHLGERRFSIAWRRVVEGR</sequence>
<dbReference type="KEGG" id="niy:FQ775_13330"/>
<dbReference type="EMBL" id="CP042301">
    <property type="protein sequence ID" value="QDZ01283.2"/>
    <property type="molecule type" value="Genomic_DNA"/>
</dbReference>
<reference evidence="3" key="1">
    <citation type="submission" date="2020-04" db="EMBL/GenBank/DDBJ databases">
        <title>Nitratireductor sp. nov. isolated from mangrove soil.</title>
        <authorList>
            <person name="Ye Y."/>
        </authorList>
    </citation>
    <scope>NUCLEOTIDE SEQUENCE</scope>
    <source>
        <strain evidence="3">SY7</strain>
    </source>
</reference>
<keyword evidence="1" id="KW-0732">Signal</keyword>
<dbReference type="Proteomes" id="UP000321389">
    <property type="component" value="Chromosome"/>
</dbReference>
<evidence type="ECO:0000313" key="3">
    <source>
        <dbReference type="EMBL" id="QDZ01283.2"/>
    </source>
</evidence>
<evidence type="ECO:0000256" key="1">
    <source>
        <dbReference type="SAM" id="SignalP"/>
    </source>
</evidence>
<dbReference type="RefSeq" id="WP_167813118.1">
    <property type="nucleotide sequence ID" value="NZ_CP042301.2"/>
</dbReference>
<proteinExistence type="predicted"/>
<dbReference type="PROSITE" id="PS51257">
    <property type="entry name" value="PROKAR_LIPOPROTEIN"/>
    <property type="match status" value="1"/>
</dbReference>
<feature type="domain" description="Lnb N-terminal periplasmic" evidence="2">
    <location>
        <begin position="70"/>
        <end position="213"/>
    </location>
</feature>
<feature type="signal peptide" evidence="1">
    <location>
        <begin position="1"/>
        <end position="23"/>
    </location>
</feature>
<accession>A0A5B8L0B3</accession>
<organism evidence="3 4">
    <name type="scientific">Nitratireductor mangrovi</name>
    <dbReference type="NCBI Taxonomy" id="2599600"/>
    <lineage>
        <taxon>Bacteria</taxon>
        <taxon>Pseudomonadati</taxon>
        <taxon>Pseudomonadota</taxon>
        <taxon>Alphaproteobacteria</taxon>
        <taxon>Hyphomicrobiales</taxon>
        <taxon>Phyllobacteriaceae</taxon>
        <taxon>Nitratireductor</taxon>
    </lineage>
</organism>
<name>A0A5B8L0B3_9HYPH</name>
<dbReference type="Pfam" id="PF13387">
    <property type="entry name" value="Lnb_N"/>
    <property type="match status" value="1"/>
</dbReference>
<evidence type="ECO:0000313" key="4">
    <source>
        <dbReference type="Proteomes" id="UP000321389"/>
    </source>
</evidence>
<feature type="chain" id="PRO_5026273742" evidence="1">
    <location>
        <begin position="24"/>
        <end position="284"/>
    </location>
</feature>